<accession>A0A9X3CDA7</accession>
<evidence type="ECO:0000256" key="1">
    <source>
        <dbReference type="ARBA" id="ARBA00007177"/>
    </source>
</evidence>
<evidence type="ECO:0000256" key="4">
    <source>
        <dbReference type="HAMAP-Rule" id="MF_01384"/>
    </source>
</evidence>
<organism evidence="5 6">
    <name type="scientific">Vibrio paucivorans</name>
    <dbReference type="NCBI Taxonomy" id="2829489"/>
    <lineage>
        <taxon>Bacteria</taxon>
        <taxon>Pseudomonadati</taxon>
        <taxon>Pseudomonadota</taxon>
        <taxon>Gammaproteobacteria</taxon>
        <taxon>Vibrionales</taxon>
        <taxon>Vibrionaceae</taxon>
        <taxon>Vibrio</taxon>
    </lineage>
</organism>
<dbReference type="InterPro" id="IPR002669">
    <property type="entry name" value="UreD"/>
</dbReference>
<comment type="subunit">
    <text evidence="4">UreD, UreF and UreG form a complex that acts as a GTP-hydrolysis-dependent molecular chaperone, activating the urease apoprotein by helping to assemble the nickel containing metallocenter of UreC. The UreE protein probably delivers the nickel.</text>
</comment>
<protein>
    <recommendedName>
        <fullName evidence="4">Urease accessory protein UreD</fullName>
    </recommendedName>
</protein>
<name>A0A9X3CDA7_9VIBR</name>
<keyword evidence="3 4" id="KW-0143">Chaperone</keyword>
<proteinExistence type="inferred from homology"/>
<evidence type="ECO:0000256" key="2">
    <source>
        <dbReference type="ARBA" id="ARBA00022988"/>
    </source>
</evidence>
<evidence type="ECO:0000256" key="3">
    <source>
        <dbReference type="ARBA" id="ARBA00023186"/>
    </source>
</evidence>
<comment type="subcellular location">
    <subcellularLocation>
        <location evidence="4">Cytoplasm</location>
    </subcellularLocation>
</comment>
<comment type="similarity">
    <text evidence="1 4">Belongs to the UreD family.</text>
</comment>
<reference evidence="5" key="1">
    <citation type="submission" date="2022-02" db="EMBL/GenBank/DDBJ databases">
        <title>Vibrio sp. nov., a new bacterium isolated from Bohai sea, China.</title>
        <authorList>
            <person name="Yuan Y."/>
        </authorList>
    </citation>
    <scope>NUCLEOTIDE SEQUENCE</scope>
    <source>
        <strain evidence="5">DBSS07</strain>
    </source>
</reference>
<dbReference type="EMBL" id="JAKRRX010000032">
    <property type="protein sequence ID" value="MCW8333707.1"/>
    <property type="molecule type" value="Genomic_DNA"/>
</dbReference>
<evidence type="ECO:0000313" key="6">
    <source>
        <dbReference type="Proteomes" id="UP001155586"/>
    </source>
</evidence>
<comment type="function">
    <text evidence="4">Required for maturation of urease via the functional incorporation of the urease nickel metallocenter.</text>
</comment>
<dbReference type="HAMAP" id="MF_01384">
    <property type="entry name" value="UreD"/>
    <property type="match status" value="1"/>
</dbReference>
<keyword evidence="2 4" id="KW-0996">Nickel insertion</keyword>
<dbReference type="AlphaFoldDB" id="A0A9X3CDA7"/>
<dbReference type="Proteomes" id="UP001155586">
    <property type="component" value="Unassembled WGS sequence"/>
</dbReference>
<dbReference type="GO" id="GO:0005737">
    <property type="term" value="C:cytoplasm"/>
    <property type="evidence" value="ECO:0007669"/>
    <property type="project" value="UniProtKB-SubCell"/>
</dbReference>
<gene>
    <name evidence="4" type="primary">ureD</name>
    <name evidence="5" type="ORF">MD483_07710</name>
</gene>
<keyword evidence="6" id="KW-1185">Reference proteome</keyword>
<dbReference type="PANTHER" id="PTHR33643:SF1">
    <property type="entry name" value="UREASE ACCESSORY PROTEIN D"/>
    <property type="match status" value="1"/>
</dbReference>
<dbReference type="RefSeq" id="WP_265687194.1">
    <property type="nucleotide sequence ID" value="NZ_JAKRRX010000032.1"/>
</dbReference>
<comment type="caution">
    <text evidence="5">The sequence shown here is derived from an EMBL/GenBank/DDBJ whole genome shotgun (WGS) entry which is preliminary data.</text>
</comment>
<dbReference type="PANTHER" id="PTHR33643">
    <property type="entry name" value="UREASE ACCESSORY PROTEIN D"/>
    <property type="match status" value="1"/>
</dbReference>
<sequence>MNTIYSLSKAGDTTQAESLPLNEIIEQDIRDGWQAELNLTFADRGDRTVLKHRQQSGPLAVQRSLYPDGKTCHTYLLHPPGGVVGGDTLNIEATVENSAHALITTPGATKFYRSNNKYAKQKQTLRVKKGARLEWMPQENIFFPNAHVRLDTEIHLEKGAQFWGWEMHCFGRSAQNEGFEHGHLVGKTEIYLDNQRLLTEGFDFHGGDNLLIDMGLLGFSMMGTFYITSDHQQNLELVQSLLLSIKQQAVTSKNSSEPALILGATQIEGLIVIRALGYWSEDILQAFGQVWQATRSHLCGTTPDLPRIWAT</sequence>
<dbReference type="Pfam" id="PF01774">
    <property type="entry name" value="UreD"/>
    <property type="match status" value="1"/>
</dbReference>
<dbReference type="GO" id="GO:0016151">
    <property type="term" value="F:nickel cation binding"/>
    <property type="evidence" value="ECO:0007669"/>
    <property type="project" value="UniProtKB-UniRule"/>
</dbReference>
<evidence type="ECO:0000313" key="5">
    <source>
        <dbReference type="EMBL" id="MCW8333707.1"/>
    </source>
</evidence>
<keyword evidence="4" id="KW-0963">Cytoplasm</keyword>